<dbReference type="InterPro" id="IPR050126">
    <property type="entry name" value="Ap4A_hydrolase"/>
</dbReference>
<accession>A0A511R4X6</accession>
<feature type="domain" description="Calcineurin-like phosphoesterase" evidence="1">
    <location>
        <begin position="1"/>
        <end position="190"/>
    </location>
</feature>
<dbReference type="GO" id="GO:0016791">
    <property type="term" value="F:phosphatase activity"/>
    <property type="evidence" value="ECO:0007669"/>
    <property type="project" value="TreeGrafter"/>
</dbReference>
<dbReference type="PANTHER" id="PTHR42850:SF2">
    <property type="entry name" value="BLL5683 PROTEIN"/>
    <property type="match status" value="1"/>
</dbReference>
<gene>
    <name evidence="2" type="ORF">MHY01S_28290</name>
</gene>
<evidence type="ECO:0000313" key="2">
    <source>
        <dbReference type="EMBL" id="GEM84663.1"/>
    </source>
</evidence>
<comment type="caution">
    <text evidence="2">The sequence shown here is derived from an EMBL/GenBank/DDBJ whole genome shotgun (WGS) entry which is preliminary data.</text>
</comment>
<dbReference type="RefSeq" id="WP_119342353.1">
    <property type="nucleotide sequence ID" value="NZ_BJXL01000118.1"/>
</dbReference>
<protein>
    <submittedName>
        <fullName evidence="2">Metallophosphoesterase</fullName>
    </submittedName>
</protein>
<organism evidence="2 3">
    <name type="scientific">Meiothermus hypogaeus NBRC 106114</name>
    <dbReference type="NCBI Taxonomy" id="1227553"/>
    <lineage>
        <taxon>Bacteria</taxon>
        <taxon>Thermotogati</taxon>
        <taxon>Deinococcota</taxon>
        <taxon>Deinococci</taxon>
        <taxon>Thermales</taxon>
        <taxon>Thermaceae</taxon>
        <taxon>Meiothermus</taxon>
    </lineage>
</organism>
<dbReference type="Proteomes" id="UP000321197">
    <property type="component" value="Unassembled WGS sequence"/>
</dbReference>
<evidence type="ECO:0000259" key="1">
    <source>
        <dbReference type="Pfam" id="PF00149"/>
    </source>
</evidence>
<dbReference type="InterPro" id="IPR004843">
    <property type="entry name" value="Calcineurin-like_PHP"/>
</dbReference>
<dbReference type="EMBL" id="BJXL01000118">
    <property type="protein sequence ID" value="GEM84663.1"/>
    <property type="molecule type" value="Genomic_DNA"/>
</dbReference>
<dbReference type="InterPro" id="IPR011152">
    <property type="entry name" value="Pesterase_MJ0912"/>
</dbReference>
<dbReference type="AlphaFoldDB" id="A0A511R4X6"/>
<name>A0A511R4X6_9DEIN</name>
<dbReference type="InterPro" id="IPR029052">
    <property type="entry name" value="Metallo-depent_PP-like"/>
</dbReference>
<dbReference type="Pfam" id="PF00149">
    <property type="entry name" value="Metallophos"/>
    <property type="match status" value="1"/>
</dbReference>
<dbReference type="OrthoDB" id="9813918at2"/>
<sequence length="304" mass="34460">MRVAILSDIHGNLPALEAVLADLQEVRPRLVVVNGDIVNRGPSNREVLERLLDLSSSKQGRALAPEGFWFTLGNHDDLLVKWAQRDPSLNDLYTDPLFEPTAWSVAQLSRDHLDWLGNLPFQVVIEEAPRRALGLDKAEGLGESVLVRATHGSPRHYREGYDEHQTLSTLVEISEDYPARLLVGSHTHRPFMYQLGEALVLNSGAVGAPFNGDVRAQYVVVEIGENHVQVDFRQIPYNLQVALQAYYDSGLMEAGGLGADIFYHETRTARSMLMHFWQWAEAQTRPRDWDSWRLYQVTHPERFV</sequence>
<proteinExistence type="predicted"/>
<evidence type="ECO:0000313" key="3">
    <source>
        <dbReference type="Proteomes" id="UP000321197"/>
    </source>
</evidence>
<dbReference type="PIRSF" id="PIRSF000883">
    <property type="entry name" value="Pesterase_MJ0912"/>
    <property type="match status" value="1"/>
</dbReference>
<reference evidence="2 3" key="1">
    <citation type="submission" date="2019-07" db="EMBL/GenBank/DDBJ databases">
        <title>Whole genome shotgun sequence of Meiothermus hypogaeus NBRC 106114.</title>
        <authorList>
            <person name="Hosoyama A."/>
            <person name="Uohara A."/>
            <person name="Ohji S."/>
            <person name="Ichikawa N."/>
        </authorList>
    </citation>
    <scope>NUCLEOTIDE SEQUENCE [LARGE SCALE GENOMIC DNA]</scope>
    <source>
        <strain evidence="2 3">NBRC 106114</strain>
    </source>
</reference>
<dbReference type="GO" id="GO:0005737">
    <property type="term" value="C:cytoplasm"/>
    <property type="evidence" value="ECO:0007669"/>
    <property type="project" value="TreeGrafter"/>
</dbReference>
<dbReference type="Gene3D" id="3.60.21.10">
    <property type="match status" value="1"/>
</dbReference>
<dbReference type="SUPFAM" id="SSF56300">
    <property type="entry name" value="Metallo-dependent phosphatases"/>
    <property type="match status" value="1"/>
</dbReference>
<dbReference type="PANTHER" id="PTHR42850">
    <property type="entry name" value="METALLOPHOSPHOESTERASE"/>
    <property type="match status" value="1"/>
</dbReference>